<dbReference type="Gene3D" id="1.10.3210.10">
    <property type="entry name" value="Hypothetical protein af1432"/>
    <property type="match status" value="1"/>
</dbReference>
<dbReference type="Proteomes" id="UP000824142">
    <property type="component" value="Unassembled WGS sequence"/>
</dbReference>
<evidence type="ECO:0000313" key="2">
    <source>
        <dbReference type="Proteomes" id="UP000824142"/>
    </source>
</evidence>
<dbReference type="AlphaFoldDB" id="A0A9D1MRV0"/>
<dbReference type="SUPFAM" id="SSF109604">
    <property type="entry name" value="HD-domain/PDEase-like"/>
    <property type="match status" value="1"/>
</dbReference>
<proteinExistence type="predicted"/>
<gene>
    <name evidence="1" type="ORF">IAC63_01630</name>
</gene>
<dbReference type="EMBL" id="DVNO01000012">
    <property type="protein sequence ID" value="HIU65321.1"/>
    <property type="molecule type" value="Genomic_DNA"/>
</dbReference>
<evidence type="ECO:0008006" key="3">
    <source>
        <dbReference type="Google" id="ProtNLM"/>
    </source>
</evidence>
<reference evidence="1" key="2">
    <citation type="journal article" date="2021" name="PeerJ">
        <title>Extensive microbial diversity within the chicken gut microbiome revealed by metagenomics and culture.</title>
        <authorList>
            <person name="Gilroy R."/>
            <person name="Ravi A."/>
            <person name="Getino M."/>
            <person name="Pursley I."/>
            <person name="Horton D.L."/>
            <person name="Alikhan N.F."/>
            <person name="Baker D."/>
            <person name="Gharbi K."/>
            <person name="Hall N."/>
            <person name="Watson M."/>
            <person name="Adriaenssens E.M."/>
            <person name="Foster-Nyarko E."/>
            <person name="Jarju S."/>
            <person name="Secka A."/>
            <person name="Antonio M."/>
            <person name="Oren A."/>
            <person name="Chaudhuri R.R."/>
            <person name="La Ragione R."/>
            <person name="Hildebrand F."/>
            <person name="Pallen M.J."/>
        </authorList>
    </citation>
    <scope>NUCLEOTIDE SEQUENCE</scope>
    <source>
        <strain evidence="1">CHK136-897</strain>
    </source>
</reference>
<comment type="caution">
    <text evidence="1">The sequence shown here is derived from an EMBL/GenBank/DDBJ whole genome shotgun (WGS) entry which is preliminary data.</text>
</comment>
<name>A0A9D1MRV0_9PROT</name>
<reference evidence="1" key="1">
    <citation type="submission" date="2020-10" db="EMBL/GenBank/DDBJ databases">
        <authorList>
            <person name="Gilroy R."/>
        </authorList>
    </citation>
    <scope>NUCLEOTIDE SEQUENCE</scope>
    <source>
        <strain evidence="1">CHK136-897</strain>
    </source>
</reference>
<sequence>MTRFLATDKVFFHGTYSNFSRFKPLSHFGSIYAAKEMASNGLKKEENRSGYVAVSRTRTGDPSYIIPVKLNLKNTYELQDVNAIHNIGYYREVLLYHFIKELKRSKVSSAYDYIVCEPFAKGTISSVRKELETDNLYEVAKDSSYSEEFDRKHLFFQRMIHYFESIGFDGFHYTNYYEDTGHVSYVPFRSDSIIRLDKPYEIRARANIDNQMKFDGQRFLSENEEYLLRNEMVNRLESMADKIELFAEHRNVLLRPSDFRQILREKLYYSKLLFSEILPKIERITKQPKYGCHGMGHTAQVGIMGLDFALSVRQDPLPVILAASLHDCASVKDECCEAHGANCEPIARKFLADNYPNLLPVEVEEIINAAKTHTVGRACTDLVSACLWDADRVRLSWELGYSPGSFSTPYGNVVAGLDEHGRAKYIAGQEKFLVQNNIKTRAQIEYDKVMESRQTALDTVFKCKGK</sequence>
<protein>
    <recommendedName>
        <fullName evidence="3">HD domain-containing protein</fullName>
    </recommendedName>
</protein>
<organism evidence="1 2">
    <name type="scientific">Candidatus Enterousia avicola</name>
    <dbReference type="NCBI Taxonomy" id="2840787"/>
    <lineage>
        <taxon>Bacteria</taxon>
        <taxon>Pseudomonadati</taxon>
        <taxon>Pseudomonadota</taxon>
        <taxon>Alphaproteobacteria</taxon>
        <taxon>Candidatus Enterousia</taxon>
    </lineage>
</organism>
<evidence type="ECO:0000313" key="1">
    <source>
        <dbReference type="EMBL" id="HIU65321.1"/>
    </source>
</evidence>
<accession>A0A9D1MRV0</accession>